<proteinExistence type="predicted"/>
<evidence type="ECO:0000313" key="2">
    <source>
        <dbReference type="Proteomes" id="UP000594262"/>
    </source>
</evidence>
<evidence type="ECO:0000313" key="1">
    <source>
        <dbReference type="EnsemblMetazoa" id="CLYHEMP025683.2"/>
    </source>
</evidence>
<protein>
    <submittedName>
        <fullName evidence="1">Uncharacterized protein</fullName>
    </submittedName>
</protein>
<sequence>MINLSDKIAELSEQVPYLVSEEDFDQTVPRYDPGGGSNTLVFLQKVATLVAENEKMDIAMKMLKAVEPDIPIYHTRAMRRKFQQEVKLLSSPTPPHVLRHIYKSLTGDTSAELTCQEIDERVQLAIETEDPDLIIDMRHLNKGRPGNTFEVFFTELEAIVEELTAADDRRHGVAHMSQFLSISDLIKQVKERVPEGTNIPSESTVIHAFAPRNMHRKTAQYYTGRIKLKHTVQRRQLRAYHSDSHWCASLYRYLREMAILNRDPCVFISCDDKAKIDFGEPGSAVSTGVRGRKSLVPSTSMLGALDHDVNQKGV</sequence>
<dbReference type="AlphaFoldDB" id="A0A7M5XMK4"/>
<dbReference type="Proteomes" id="UP000594262">
    <property type="component" value="Unplaced"/>
</dbReference>
<keyword evidence="2" id="KW-1185">Reference proteome</keyword>
<name>A0A7M5XMK4_9CNID</name>
<reference evidence="1" key="1">
    <citation type="submission" date="2021-01" db="UniProtKB">
        <authorList>
            <consortium name="EnsemblMetazoa"/>
        </authorList>
    </citation>
    <scope>IDENTIFICATION</scope>
</reference>
<dbReference type="EnsemblMetazoa" id="CLYHEMT025683.2">
    <property type="protein sequence ID" value="CLYHEMP025683.2"/>
    <property type="gene ID" value="CLYHEMG025683"/>
</dbReference>
<accession>A0A7M5XMK4</accession>
<dbReference type="OrthoDB" id="6133789at2759"/>
<organism evidence="1 2">
    <name type="scientific">Clytia hemisphaerica</name>
    <dbReference type="NCBI Taxonomy" id="252671"/>
    <lineage>
        <taxon>Eukaryota</taxon>
        <taxon>Metazoa</taxon>
        <taxon>Cnidaria</taxon>
        <taxon>Hydrozoa</taxon>
        <taxon>Hydroidolina</taxon>
        <taxon>Leptothecata</taxon>
        <taxon>Obeliida</taxon>
        <taxon>Clytiidae</taxon>
        <taxon>Clytia</taxon>
    </lineage>
</organism>